<dbReference type="AlphaFoldDB" id="A0A1U7ITP2"/>
<accession>A0A1U7ITP2</accession>
<evidence type="ECO:0008006" key="3">
    <source>
        <dbReference type="Google" id="ProtNLM"/>
    </source>
</evidence>
<dbReference type="EMBL" id="MRCE01000001">
    <property type="protein sequence ID" value="OKH40842.1"/>
    <property type="molecule type" value="Genomic_DNA"/>
</dbReference>
<gene>
    <name evidence="1" type="ORF">NIES2119_00575</name>
</gene>
<sequence>MELVTLAPQNTGFNLSNLYSGMSISGTVVGLIDNGDDFILQRNGGGQIVIDPEPLRANQLGLIPGEQVNVIVAEWDDFEVDTFTILRTDGSAILGNLPIDQNPNSQFDSLTGQWFDAAQYLNLHPDVAAAEINPLSHFLNYGAVEGRMPALFDDNFYLATNPDVKVAKDNGFFSSGWEHYKMFGAKEGRIGSAFSSPTLVQQMANSFAVLKQSVTNITPVNSTFSNTNPVIQWGISNISGTVTAVFNDEFILSMGNQQVLVDADRPRGQRLNLVIGEQVTVFGELDDDEFDAFSITKADGSITQIRSRERD</sequence>
<protein>
    <recommendedName>
        <fullName evidence="3">DUF5666 domain-containing protein</fullName>
    </recommendedName>
</protein>
<dbReference type="STRING" id="454136.NIES2119_00575"/>
<organism evidence="1 2">
    <name type="scientific">[Phormidium ambiguum] IAM M-71</name>
    <dbReference type="NCBI Taxonomy" id="454136"/>
    <lineage>
        <taxon>Bacteria</taxon>
        <taxon>Bacillati</taxon>
        <taxon>Cyanobacteriota</taxon>
        <taxon>Cyanophyceae</taxon>
        <taxon>Oscillatoriophycideae</taxon>
        <taxon>Aerosakkonematales</taxon>
        <taxon>Aerosakkonemataceae</taxon>
        <taxon>Floridanema</taxon>
    </lineage>
</organism>
<dbReference type="RefSeq" id="WP_073591516.1">
    <property type="nucleotide sequence ID" value="NZ_MRCE01000001.1"/>
</dbReference>
<evidence type="ECO:0000313" key="2">
    <source>
        <dbReference type="Proteomes" id="UP000185860"/>
    </source>
</evidence>
<dbReference type="OrthoDB" id="467760at2"/>
<evidence type="ECO:0000313" key="1">
    <source>
        <dbReference type="EMBL" id="OKH40842.1"/>
    </source>
</evidence>
<dbReference type="Proteomes" id="UP000185860">
    <property type="component" value="Unassembled WGS sequence"/>
</dbReference>
<comment type="caution">
    <text evidence="1">The sequence shown here is derived from an EMBL/GenBank/DDBJ whole genome shotgun (WGS) entry which is preliminary data.</text>
</comment>
<proteinExistence type="predicted"/>
<reference evidence="1 2" key="1">
    <citation type="submission" date="2016-11" db="EMBL/GenBank/DDBJ databases">
        <title>Draft Genome Sequences of Nine Cyanobacterial Strains from Diverse Habitats.</title>
        <authorList>
            <person name="Zhu T."/>
            <person name="Hou S."/>
            <person name="Lu X."/>
            <person name="Hess W.R."/>
        </authorList>
    </citation>
    <scope>NUCLEOTIDE SEQUENCE [LARGE SCALE GENOMIC DNA]</scope>
    <source>
        <strain evidence="1 2">IAM M-71</strain>
    </source>
</reference>
<name>A0A1U7ITP2_9CYAN</name>